<evidence type="ECO:0000256" key="1">
    <source>
        <dbReference type="ARBA" id="ARBA00022553"/>
    </source>
</evidence>
<dbReference type="PANTHER" id="PTHR43547:SF2">
    <property type="entry name" value="HYBRID SIGNAL TRANSDUCTION HISTIDINE KINASE C"/>
    <property type="match status" value="1"/>
</dbReference>
<name>A0A3B1C9R7_9ZZZZ</name>
<dbReference type="EMBL" id="UOGD01000376">
    <property type="protein sequence ID" value="VAX27256.1"/>
    <property type="molecule type" value="Genomic_DNA"/>
</dbReference>
<accession>A0A3B1C9R7</accession>
<sequence>MENVKQYSLRKVFLTLMGMLFLIPIVYAQYPSVKFNHLTVENGLSNNVVNAVIQDSTGFIWFGTEDGLNRYDGYKFKIFRYDPEDSNSISNNQIHTLAVDREGNIWAGTKDGVINMFDPITEGFTYQEFKLVLMK</sequence>
<keyword evidence="1" id="KW-0597">Phosphoprotein</keyword>
<reference evidence="2" key="1">
    <citation type="submission" date="2018-06" db="EMBL/GenBank/DDBJ databases">
        <authorList>
            <person name="Zhirakovskaya E."/>
        </authorList>
    </citation>
    <scope>NUCLEOTIDE SEQUENCE</scope>
</reference>
<dbReference type="GO" id="GO:0000155">
    <property type="term" value="F:phosphorelay sensor kinase activity"/>
    <property type="evidence" value="ECO:0007669"/>
    <property type="project" value="TreeGrafter"/>
</dbReference>
<dbReference type="InterPro" id="IPR015943">
    <property type="entry name" value="WD40/YVTN_repeat-like_dom_sf"/>
</dbReference>
<dbReference type="PANTHER" id="PTHR43547">
    <property type="entry name" value="TWO-COMPONENT HISTIDINE KINASE"/>
    <property type="match status" value="1"/>
</dbReference>
<dbReference type="InterPro" id="IPR011110">
    <property type="entry name" value="Reg_prop"/>
</dbReference>
<protein>
    <recommendedName>
        <fullName evidence="3">Sensor histidine kinase/response regulator</fullName>
    </recommendedName>
</protein>
<dbReference type="Gene3D" id="2.130.10.10">
    <property type="entry name" value="YVTN repeat-like/Quinoprotein amine dehydrogenase"/>
    <property type="match status" value="1"/>
</dbReference>
<gene>
    <name evidence="2" type="ORF">MNBD_IGNAVI01-1121</name>
</gene>
<dbReference type="SUPFAM" id="SSF63829">
    <property type="entry name" value="Calcium-dependent phosphotriesterase"/>
    <property type="match status" value="1"/>
</dbReference>
<evidence type="ECO:0000313" key="2">
    <source>
        <dbReference type="EMBL" id="VAX27256.1"/>
    </source>
</evidence>
<dbReference type="AlphaFoldDB" id="A0A3B1C9R7"/>
<evidence type="ECO:0008006" key="3">
    <source>
        <dbReference type="Google" id="ProtNLM"/>
    </source>
</evidence>
<dbReference type="Pfam" id="PF07494">
    <property type="entry name" value="Reg_prop"/>
    <property type="match status" value="2"/>
</dbReference>
<organism evidence="2">
    <name type="scientific">hydrothermal vent metagenome</name>
    <dbReference type="NCBI Taxonomy" id="652676"/>
    <lineage>
        <taxon>unclassified sequences</taxon>
        <taxon>metagenomes</taxon>
        <taxon>ecological metagenomes</taxon>
    </lineage>
</organism>
<proteinExistence type="predicted"/>